<dbReference type="PROSITE" id="PS50082">
    <property type="entry name" value="WD_REPEATS_2"/>
    <property type="match status" value="1"/>
</dbReference>
<dbReference type="Ensembl" id="ENSMZET00005034807.1">
    <property type="protein sequence ID" value="ENSMZEP00005033634.1"/>
    <property type="gene ID" value="ENSMZEG00005025141.1"/>
</dbReference>
<dbReference type="GO" id="GO:0030674">
    <property type="term" value="F:protein-macromolecule adaptor activity"/>
    <property type="evidence" value="ECO:0007669"/>
    <property type="project" value="TreeGrafter"/>
</dbReference>
<dbReference type="Pfam" id="PF00400">
    <property type="entry name" value="WD40"/>
    <property type="match status" value="1"/>
</dbReference>
<dbReference type="AlphaFoldDB" id="A0A3P9DGW6"/>
<dbReference type="Proteomes" id="UP000265160">
    <property type="component" value="Unplaced"/>
</dbReference>
<dbReference type="PANTHER" id="PTHR22852:SF0">
    <property type="entry name" value="DENTICLELESS PROTEIN HOMOLOG"/>
    <property type="match status" value="1"/>
</dbReference>
<dbReference type="GO" id="GO:0007095">
    <property type="term" value="P:mitotic G2 DNA damage checkpoint signaling"/>
    <property type="evidence" value="ECO:0007669"/>
    <property type="project" value="TreeGrafter"/>
</dbReference>
<comment type="pathway">
    <text evidence="1">Protein modification; protein ubiquitination.</text>
</comment>
<accession>A0A3P9DGW6</accession>
<evidence type="ECO:0000313" key="6">
    <source>
        <dbReference type="Proteomes" id="UP000265160"/>
    </source>
</evidence>
<organism evidence="5 6">
    <name type="scientific">Maylandia zebra</name>
    <name type="common">zebra mbuna</name>
    <dbReference type="NCBI Taxonomy" id="106582"/>
    <lineage>
        <taxon>Eukaryota</taxon>
        <taxon>Metazoa</taxon>
        <taxon>Chordata</taxon>
        <taxon>Craniata</taxon>
        <taxon>Vertebrata</taxon>
        <taxon>Euteleostomi</taxon>
        <taxon>Actinopterygii</taxon>
        <taxon>Neopterygii</taxon>
        <taxon>Teleostei</taxon>
        <taxon>Neoteleostei</taxon>
        <taxon>Acanthomorphata</taxon>
        <taxon>Ovalentaria</taxon>
        <taxon>Cichlomorphae</taxon>
        <taxon>Cichliformes</taxon>
        <taxon>Cichlidae</taxon>
        <taxon>African cichlids</taxon>
        <taxon>Pseudocrenilabrinae</taxon>
        <taxon>Haplochromini</taxon>
        <taxon>Maylandia</taxon>
        <taxon>Maylandia zebra complex</taxon>
    </lineage>
</organism>
<evidence type="ECO:0000256" key="1">
    <source>
        <dbReference type="ARBA" id="ARBA00004906"/>
    </source>
</evidence>
<dbReference type="InterPro" id="IPR036322">
    <property type="entry name" value="WD40_repeat_dom_sf"/>
</dbReference>
<feature type="repeat" description="WD" evidence="4">
    <location>
        <begin position="66"/>
        <end position="108"/>
    </location>
</feature>
<dbReference type="PANTHER" id="PTHR22852">
    <property type="entry name" value="LETHAL 2 DENTICLELESS PROTEIN RETINOIC ACID-REGULATED NUCLEAR MATRIX-ASSOCIATED PROTEIN"/>
    <property type="match status" value="1"/>
</dbReference>
<keyword evidence="6" id="KW-1185">Reference proteome</keyword>
<evidence type="ECO:0000256" key="2">
    <source>
        <dbReference type="ARBA" id="ARBA00022786"/>
    </source>
</evidence>
<keyword evidence="2" id="KW-0833">Ubl conjugation pathway</keyword>
<dbReference type="GO" id="GO:0043161">
    <property type="term" value="P:proteasome-mediated ubiquitin-dependent protein catabolic process"/>
    <property type="evidence" value="ECO:0007669"/>
    <property type="project" value="TreeGrafter"/>
</dbReference>
<proteinExistence type="inferred from homology"/>
<dbReference type="GO" id="GO:0005634">
    <property type="term" value="C:nucleus"/>
    <property type="evidence" value="ECO:0007669"/>
    <property type="project" value="TreeGrafter"/>
</dbReference>
<evidence type="ECO:0000256" key="4">
    <source>
        <dbReference type="PROSITE-ProRule" id="PRU00221"/>
    </source>
</evidence>
<dbReference type="InterPro" id="IPR015943">
    <property type="entry name" value="WD40/YVTN_repeat-like_dom_sf"/>
</dbReference>
<reference evidence="5" key="1">
    <citation type="submission" date="2025-08" db="UniProtKB">
        <authorList>
            <consortium name="Ensembl"/>
        </authorList>
    </citation>
    <scope>IDENTIFICATION</scope>
</reference>
<reference evidence="5" key="2">
    <citation type="submission" date="2025-09" db="UniProtKB">
        <authorList>
            <consortium name="Ensembl"/>
        </authorList>
    </citation>
    <scope>IDENTIFICATION</scope>
</reference>
<evidence type="ECO:0000256" key="3">
    <source>
        <dbReference type="ARBA" id="ARBA00038344"/>
    </source>
</evidence>
<keyword evidence="4" id="KW-0853">WD repeat</keyword>
<dbReference type="GeneTree" id="ENSGT00530000064210"/>
<dbReference type="InterPro" id="IPR051865">
    <property type="entry name" value="WD-repeat_CDT2_adapter"/>
</dbReference>
<sequence>ILFSSPCYRCVRHDEHISYGNLGDSVPPFGLAFSSARDLQNILAAANEEGIVRLTTQRACVNLAAWLAHENAVFDIAWMPGEPQLVSNCCGDQMARLWDVKSGELLGSFKGHLCSLKSVAFAPEEKGIPFTELTCVGCALMIYCCIM</sequence>
<protein>
    <submittedName>
        <fullName evidence="5">Denticleless E3 ubiquitin protein ligase homolog (Drosophila)</fullName>
    </submittedName>
</protein>
<dbReference type="InterPro" id="IPR001680">
    <property type="entry name" value="WD40_rpt"/>
</dbReference>
<dbReference type="Gene3D" id="2.130.10.10">
    <property type="entry name" value="YVTN repeat-like/Quinoprotein amine dehydrogenase"/>
    <property type="match status" value="1"/>
</dbReference>
<dbReference type="SUPFAM" id="SSF50978">
    <property type="entry name" value="WD40 repeat-like"/>
    <property type="match status" value="1"/>
</dbReference>
<comment type="similarity">
    <text evidence="3">Belongs to the WD repeat cdt2 family.</text>
</comment>
<name>A0A3P9DGW6_9CICH</name>
<evidence type="ECO:0000313" key="5">
    <source>
        <dbReference type="Ensembl" id="ENSMZEP00005033634.1"/>
    </source>
</evidence>